<dbReference type="Proteomes" id="UP001151287">
    <property type="component" value="Unassembled WGS sequence"/>
</dbReference>
<evidence type="ECO:0000313" key="4">
    <source>
        <dbReference type="Proteomes" id="UP001151287"/>
    </source>
</evidence>
<dbReference type="GO" id="GO:0009975">
    <property type="term" value="F:cyclase activity"/>
    <property type="evidence" value="ECO:0007669"/>
    <property type="project" value="TreeGrafter"/>
</dbReference>
<feature type="transmembrane region" description="Helical" evidence="2">
    <location>
        <begin position="374"/>
        <end position="394"/>
    </location>
</feature>
<feature type="transmembrane region" description="Helical" evidence="2">
    <location>
        <begin position="232"/>
        <end position="255"/>
    </location>
</feature>
<gene>
    <name evidence="3" type="ORF">LUZ63_012081</name>
</gene>
<keyword evidence="4" id="KW-1185">Reference proteome</keyword>
<feature type="transmembrane region" description="Helical" evidence="2">
    <location>
        <begin position="347"/>
        <end position="368"/>
    </location>
</feature>
<dbReference type="InterPro" id="IPR021369">
    <property type="entry name" value="DUF2985"/>
</dbReference>
<comment type="caution">
    <text evidence="3">The sequence shown here is derived from an EMBL/GenBank/DDBJ whole genome shotgun (WGS) entry which is preliminary data.</text>
</comment>
<accession>A0A9Q0HRM5</accession>
<dbReference type="NCBIfam" id="TIGR01571">
    <property type="entry name" value="A_thal_Cys_rich"/>
    <property type="match status" value="1"/>
</dbReference>
<reference evidence="3" key="1">
    <citation type="journal article" date="2022" name="Cell">
        <title>Repeat-based holocentromeres influence genome architecture and karyotype evolution.</title>
        <authorList>
            <person name="Hofstatter P.G."/>
            <person name="Thangavel G."/>
            <person name="Lux T."/>
            <person name="Neumann P."/>
            <person name="Vondrak T."/>
            <person name="Novak P."/>
            <person name="Zhang M."/>
            <person name="Costa L."/>
            <person name="Castellani M."/>
            <person name="Scott A."/>
            <person name="Toegelov H."/>
            <person name="Fuchs J."/>
            <person name="Mata-Sucre Y."/>
            <person name="Dias Y."/>
            <person name="Vanzela A.L.L."/>
            <person name="Huettel B."/>
            <person name="Almeida C.C.S."/>
            <person name="Simkova H."/>
            <person name="Souza G."/>
            <person name="Pedrosa-Harand A."/>
            <person name="Macas J."/>
            <person name="Mayer K.F.X."/>
            <person name="Houben A."/>
            <person name="Marques A."/>
        </authorList>
    </citation>
    <scope>NUCLEOTIDE SEQUENCE</scope>
    <source>
        <strain evidence="3">RhyBre1mFocal</strain>
    </source>
</reference>
<dbReference type="GO" id="GO:0051762">
    <property type="term" value="P:sesquiterpene biosynthetic process"/>
    <property type="evidence" value="ECO:0007669"/>
    <property type="project" value="TreeGrafter"/>
</dbReference>
<dbReference type="Pfam" id="PF04749">
    <property type="entry name" value="PLAC8"/>
    <property type="match status" value="1"/>
</dbReference>
<dbReference type="PANTHER" id="PTHR31045">
    <property type="entry name" value="PLAC8 FAMILY PROTEIN-RELATED"/>
    <property type="match status" value="1"/>
</dbReference>
<dbReference type="AlphaFoldDB" id="A0A9Q0HRM5"/>
<feature type="region of interest" description="Disordered" evidence="1">
    <location>
        <begin position="456"/>
        <end position="513"/>
    </location>
</feature>
<evidence type="ECO:0008006" key="5">
    <source>
        <dbReference type="Google" id="ProtNLM"/>
    </source>
</evidence>
<feature type="transmembrane region" description="Helical" evidence="2">
    <location>
        <begin position="317"/>
        <end position="335"/>
    </location>
</feature>
<dbReference type="OrthoDB" id="6407410at2759"/>
<protein>
    <recommendedName>
        <fullName evidence="5">PLAC8 motif-containing protein</fullName>
    </recommendedName>
</protein>
<dbReference type="EMBL" id="JAMQYH010000003">
    <property type="protein sequence ID" value="KAJ1695383.1"/>
    <property type="molecule type" value="Genomic_DNA"/>
</dbReference>
<keyword evidence="2" id="KW-1133">Transmembrane helix</keyword>
<feature type="transmembrane region" description="Helical" evidence="2">
    <location>
        <begin position="204"/>
        <end position="225"/>
    </location>
</feature>
<dbReference type="PANTHER" id="PTHR31045:SF24">
    <property type="entry name" value="PLAC8 FAMILY PROTEIN"/>
    <property type="match status" value="1"/>
</dbReference>
<keyword evidence="2" id="KW-0472">Membrane</keyword>
<organism evidence="3 4">
    <name type="scientific">Rhynchospora breviuscula</name>
    <dbReference type="NCBI Taxonomy" id="2022672"/>
    <lineage>
        <taxon>Eukaryota</taxon>
        <taxon>Viridiplantae</taxon>
        <taxon>Streptophyta</taxon>
        <taxon>Embryophyta</taxon>
        <taxon>Tracheophyta</taxon>
        <taxon>Spermatophyta</taxon>
        <taxon>Magnoliopsida</taxon>
        <taxon>Liliopsida</taxon>
        <taxon>Poales</taxon>
        <taxon>Cyperaceae</taxon>
        <taxon>Cyperoideae</taxon>
        <taxon>Rhynchosporeae</taxon>
        <taxon>Rhynchospora</taxon>
    </lineage>
</organism>
<dbReference type="Pfam" id="PF11204">
    <property type="entry name" value="DUF2985"/>
    <property type="match status" value="1"/>
</dbReference>
<evidence type="ECO:0000256" key="2">
    <source>
        <dbReference type="SAM" id="Phobius"/>
    </source>
</evidence>
<proteinExistence type="predicted"/>
<evidence type="ECO:0000256" key="1">
    <source>
        <dbReference type="SAM" id="MobiDB-lite"/>
    </source>
</evidence>
<keyword evidence="2" id="KW-0812">Transmembrane</keyword>
<evidence type="ECO:0000313" key="3">
    <source>
        <dbReference type="EMBL" id="KAJ1695383.1"/>
    </source>
</evidence>
<sequence>MFSKDGAKFSSEIQELEQSTSPSNYNSDDHIALYMNTSQRGLLQETNHNKSKFKLGRPTVHPDTESTPSNFQIPSRPLRIPFVKKIDWSSLWKKAKVWIKEPLNMVLFLWIVCVGISGAILFMVMTGMLNSALPKKSERDTWFEVNNQIINALFTLMCLYQHPKRFHHLAMLVRWRADDVLKLRDIYCKNGTCKPNERRHMSVVIALLHVNCFAQYALCGLNLGYPRSKRPAIGVGLCLAFSIGAPAFASLYGILSPLGKEYETDVEAQGPGSGSDPTRLQPKSFEKRYSFMSRESTRVQEPNPEWVGGLFDLWDDISLAYLSIFCTCCVFGWNMDRLGFGNMYVHIFTFLLFCLAPFFIFNLAAVNIDAESVRTALGLTGVVLCIFGLLYGGFWRIQMRKRFNLPNSKFCFGKENLTDCFQWLCCCYCSLAQEVRTGDFYDVVEDKFYYKEMDSVTGGRPSSNQAGVIEENSTRPLRTSGVYAPGWHQSEEEDSQRGTNSATEPPFVAVIQK</sequence>
<feature type="transmembrane region" description="Helical" evidence="2">
    <location>
        <begin position="103"/>
        <end position="125"/>
    </location>
</feature>
<name>A0A9Q0HRM5_9POAL</name>
<dbReference type="InterPro" id="IPR006461">
    <property type="entry name" value="PLAC_motif_containing"/>
</dbReference>